<dbReference type="AlphaFoldDB" id="A0A0S4L7Y2"/>
<feature type="binding site" evidence="2">
    <location>
        <position position="386"/>
    </location>
    <ligand>
        <name>Mg(2+)</name>
        <dbReference type="ChEBI" id="CHEBI:18420"/>
    </ligand>
</feature>
<dbReference type="InterPro" id="IPR029014">
    <property type="entry name" value="NiFe-Hase_large"/>
</dbReference>
<feature type="binding site" evidence="2">
    <location>
        <position position="83"/>
    </location>
    <ligand>
        <name>Ni(2+)</name>
        <dbReference type="ChEBI" id="CHEBI:49786"/>
    </ligand>
</feature>
<accession>A0A0S4L7Y2</accession>
<dbReference type="GO" id="GO:0008901">
    <property type="term" value="F:ferredoxin hydrogenase activity"/>
    <property type="evidence" value="ECO:0007669"/>
    <property type="project" value="InterPro"/>
</dbReference>
<feature type="binding site" evidence="2">
    <location>
        <position position="436"/>
    </location>
    <ligand>
        <name>Mg(2+)</name>
        <dbReference type="ChEBI" id="CHEBI:18420"/>
    </ligand>
</feature>
<dbReference type="SUPFAM" id="SSF56762">
    <property type="entry name" value="HydB/Nqo4-like"/>
    <property type="match status" value="1"/>
</dbReference>
<name>A0A0S4L7Y2_9BACT</name>
<dbReference type="STRING" id="1742972.COMA1_10786"/>
<feature type="binding site" evidence="2">
    <location>
        <position position="430"/>
    </location>
    <ligand>
        <name>Ni(2+)</name>
        <dbReference type="ChEBI" id="CHEBI:49786"/>
    </ligand>
</feature>
<dbReference type="PANTHER" id="PTHR43600">
    <property type="entry name" value="COENZYME F420 HYDROGENASE, SUBUNIT ALPHA"/>
    <property type="match status" value="1"/>
</dbReference>
<dbReference type="GO" id="GO:0047985">
    <property type="term" value="F:hydrogen dehydrogenase activity"/>
    <property type="evidence" value="ECO:0007669"/>
    <property type="project" value="UniProtKB-EC"/>
</dbReference>
<feature type="binding site" evidence="2">
    <location>
        <position position="83"/>
    </location>
    <ligand>
        <name>Fe cation</name>
        <dbReference type="ChEBI" id="CHEBI:24875"/>
    </ligand>
</feature>
<proteinExistence type="predicted"/>
<dbReference type="GO" id="GO:0016151">
    <property type="term" value="F:nickel cation binding"/>
    <property type="evidence" value="ECO:0007669"/>
    <property type="project" value="InterPro"/>
</dbReference>
<comment type="cofactor">
    <cofactor evidence="2">
        <name>Ni(2+)</name>
        <dbReference type="ChEBI" id="CHEBI:49786"/>
    </cofactor>
</comment>
<feature type="binding site" evidence="2">
    <location>
        <position position="61"/>
    </location>
    <ligand>
        <name>Mg(2+)</name>
        <dbReference type="ChEBI" id="CHEBI:18420"/>
    </ligand>
</feature>
<keyword evidence="2" id="KW-0460">Magnesium</keyword>
<dbReference type="Proteomes" id="UP000199032">
    <property type="component" value="Unassembled WGS sequence"/>
</dbReference>
<comment type="cofactor">
    <cofactor evidence="2">
        <name>Fe cation</name>
        <dbReference type="ChEBI" id="CHEBI:24875"/>
    </cofactor>
</comment>
<sequence length="447" mass="49960">MKRISLAGMEQLMAEETPKIRTIAVGTIARVEGEGALRVTVKDGSVQDVELQIFEPPRFFEAFLQGRHYNEVPDIVARICGICPVAYQMSAVHAIEQIFGLRVDGALRDLRRLIYCGEWIESHALHVFMLQAPDFLGYDSGIAMAKDHPGIVTRGLRLKKAGNAIMTLLGGRSVHPVSVKVGGFSRVPFRRELDGLKDELLWARDAAAETVRWVAGFEYPEFTPDYTCVALRHSDEYPFNEGRIVAGPGLDISVDEFERHFSEHQVPYSNALHCTLQGAPYLVGPLARVNLNHDRLPQAVMHVLAETGLSLPLRNPFHGIVARSIEILYAFEESLRLIDRYEPPSVPSLPVTVRAGTGMACTEAPRGILYHRYRVDGDGVIREAKIVPPTSQNQGRIEQDLRLFLPRVLDRSNEEASLACERVIRCYDPCISCATHFLKLDIRQATE</sequence>
<feature type="binding site" evidence="2">
    <location>
        <position position="80"/>
    </location>
    <ligand>
        <name>Ni(2+)</name>
        <dbReference type="ChEBI" id="CHEBI:49786"/>
    </ligand>
</feature>
<protein>
    <submittedName>
        <fullName evidence="3">Sulfhydrogenase, subunit alpha</fullName>
        <ecNumber evidence="3">1.12.1.2</ecNumber>
    </submittedName>
</protein>
<keyword evidence="2" id="KW-0533">Nickel</keyword>
<dbReference type="Gene3D" id="1.10.645.10">
    <property type="entry name" value="Cytochrome-c3 Hydrogenase, chain B"/>
    <property type="match status" value="1"/>
</dbReference>
<dbReference type="InterPro" id="IPR001501">
    <property type="entry name" value="Ni-dep_hyd_lsu"/>
</dbReference>
<dbReference type="PROSITE" id="PS00508">
    <property type="entry name" value="NI_HGENASE_L_2"/>
    <property type="match status" value="1"/>
</dbReference>
<keyword evidence="4" id="KW-1185">Reference proteome</keyword>
<evidence type="ECO:0000313" key="3">
    <source>
        <dbReference type="EMBL" id="CUS32736.1"/>
    </source>
</evidence>
<keyword evidence="2" id="KW-0479">Metal-binding</keyword>
<keyword evidence="1 3" id="KW-0560">Oxidoreductase</keyword>
<evidence type="ECO:0000256" key="2">
    <source>
        <dbReference type="PIRSR" id="PIRSR601501-1"/>
    </source>
</evidence>
<dbReference type="EMBL" id="CZQA01000001">
    <property type="protein sequence ID" value="CUS32736.1"/>
    <property type="molecule type" value="Genomic_DNA"/>
</dbReference>
<gene>
    <name evidence="3" type="primary">hydA</name>
    <name evidence="3" type="ORF">COMA1_10786</name>
</gene>
<dbReference type="PANTHER" id="PTHR43600:SF4">
    <property type="entry name" value="CYTOSOLIC NIFE-HYDROGENASE, ALPHA SUBUNIT"/>
    <property type="match status" value="1"/>
</dbReference>
<keyword evidence="2" id="KW-0408">Iron</keyword>
<dbReference type="Pfam" id="PF00374">
    <property type="entry name" value="NiFeSe_Hases"/>
    <property type="match status" value="2"/>
</dbReference>
<dbReference type="InterPro" id="IPR018194">
    <property type="entry name" value="Ni-dep_hyd_lsu_Ni_BS"/>
</dbReference>
<organism evidence="3 4">
    <name type="scientific">Candidatus Nitrospira nitrosa</name>
    <dbReference type="NCBI Taxonomy" id="1742972"/>
    <lineage>
        <taxon>Bacteria</taxon>
        <taxon>Pseudomonadati</taxon>
        <taxon>Nitrospirota</taxon>
        <taxon>Nitrospiria</taxon>
        <taxon>Nitrospirales</taxon>
        <taxon>Nitrospiraceae</taxon>
        <taxon>Nitrospira</taxon>
    </lineage>
</organism>
<reference evidence="3 4" key="1">
    <citation type="submission" date="2015-10" db="EMBL/GenBank/DDBJ databases">
        <authorList>
            <person name="Gilbert D.G."/>
        </authorList>
    </citation>
    <scope>NUCLEOTIDE SEQUENCE [LARGE SCALE GENOMIC DNA]</scope>
    <source>
        <strain evidence="3">COMA1</strain>
    </source>
</reference>
<evidence type="ECO:0000256" key="1">
    <source>
        <dbReference type="ARBA" id="ARBA00023002"/>
    </source>
</evidence>
<evidence type="ECO:0000313" key="4">
    <source>
        <dbReference type="Proteomes" id="UP000199032"/>
    </source>
</evidence>
<feature type="binding site" evidence="2">
    <location>
        <position position="433"/>
    </location>
    <ligand>
        <name>Fe cation</name>
        <dbReference type="ChEBI" id="CHEBI:24875"/>
    </ligand>
</feature>
<dbReference type="EC" id="1.12.1.2" evidence="3"/>